<comment type="caution">
    <text evidence="1">The sequence shown here is derived from an EMBL/GenBank/DDBJ whole genome shotgun (WGS) entry which is preliminary data.</text>
</comment>
<dbReference type="AlphaFoldDB" id="A0A550BTU1"/>
<proteinExistence type="predicted"/>
<name>A0A550BTU1_9AGAR</name>
<evidence type="ECO:0000313" key="1">
    <source>
        <dbReference type="EMBL" id="TRM55962.1"/>
    </source>
</evidence>
<accession>A0A550BTU1</accession>
<sequence length="743" mass="84767">MAVTCDVMTANDLVAPRLFSLETPYAALVPLQIEDCASGFLVWLSLDRICAEKDFYGRWSLPAHLIRLWIDFEQRLTAVRNLLLGSLREPVPLRYRSWTLPDRCGYRKYRSSQRSVMNCATATRNAFAVLLAECRFLALRSEFAYGGRIHIPKFTAYIVQHCTDMPGSWVDVLMESWKLPAVGAFVDVWHDGFESYVADFLFLGVPIYFVWGSSIDVESAQFSVNNNNARIRMYTKCLPDNADFSSAPDWKDALKTWNRIHMPRKPAHIDMAEDDLPSVEQKHWLQYRAWILQRREEMFEENGDGGNNFRERREKEVAEGRVPVSTRDRAYRWDYLQNGFCLRQRIPATDFDRFWDVYTADERFWDSISGCWDFIAKRDQLLAASGDDEENDDSEELSSDVVVSGESVEMQELLGVATTIEGSTAAAEQVQDVLRPAVSMRGLANVRYGYNAWRPRGESSAREVEDGDLRHVRRVDVRGVLGEAMTQPHTVEARLEYTDEDDEEELCDMATFFANAHTQNHSTVIECLDVSCDEFFQAMLTDDSQHIRVRPHTLESPIAHTKTMYFLTHSASSSPSPYIVAVKDATIAFMCIRMGRTFDCLDALVRDLRLLGCQFGMFTTKESDSLWAGPSHTPSAGMGFRPYGYTLHQLDYALYQTRVRQFLLSRRGRAAILRGGLFARLARQFAPSETILSHVVVQGAKSASYVEVNFLDGTSMVEEELTLDEERMLCGFFMVPNGELPER</sequence>
<keyword evidence="2" id="KW-1185">Reference proteome</keyword>
<dbReference type="Proteomes" id="UP000320762">
    <property type="component" value="Unassembled WGS sequence"/>
</dbReference>
<reference evidence="1 2" key="1">
    <citation type="journal article" date="2019" name="New Phytol.">
        <title>Comparative genomics reveals unique wood-decay strategies and fruiting body development in the Schizophyllaceae.</title>
        <authorList>
            <person name="Almasi E."/>
            <person name="Sahu N."/>
            <person name="Krizsan K."/>
            <person name="Balint B."/>
            <person name="Kovacs G.M."/>
            <person name="Kiss B."/>
            <person name="Cseklye J."/>
            <person name="Drula E."/>
            <person name="Henrissat B."/>
            <person name="Nagy I."/>
            <person name="Chovatia M."/>
            <person name="Adam C."/>
            <person name="LaButti K."/>
            <person name="Lipzen A."/>
            <person name="Riley R."/>
            <person name="Grigoriev I.V."/>
            <person name="Nagy L.G."/>
        </authorList>
    </citation>
    <scope>NUCLEOTIDE SEQUENCE [LARGE SCALE GENOMIC DNA]</scope>
    <source>
        <strain evidence="1 2">NL-1724</strain>
    </source>
</reference>
<protein>
    <submittedName>
        <fullName evidence="1">Uncharacterized protein</fullName>
    </submittedName>
</protein>
<evidence type="ECO:0000313" key="2">
    <source>
        <dbReference type="Proteomes" id="UP000320762"/>
    </source>
</evidence>
<gene>
    <name evidence="1" type="ORF">BD626DRAFT_576262</name>
</gene>
<dbReference type="OrthoDB" id="3270336at2759"/>
<dbReference type="EMBL" id="VDMD01000084">
    <property type="protein sequence ID" value="TRM55962.1"/>
    <property type="molecule type" value="Genomic_DNA"/>
</dbReference>
<organism evidence="1 2">
    <name type="scientific">Schizophyllum amplum</name>
    <dbReference type="NCBI Taxonomy" id="97359"/>
    <lineage>
        <taxon>Eukaryota</taxon>
        <taxon>Fungi</taxon>
        <taxon>Dikarya</taxon>
        <taxon>Basidiomycota</taxon>
        <taxon>Agaricomycotina</taxon>
        <taxon>Agaricomycetes</taxon>
        <taxon>Agaricomycetidae</taxon>
        <taxon>Agaricales</taxon>
        <taxon>Schizophyllaceae</taxon>
        <taxon>Schizophyllum</taxon>
    </lineage>
</organism>